<accession>B1FBB5</accession>
<dbReference type="EMBL" id="ABLC01000018">
    <property type="protein sequence ID" value="EDT05197.1"/>
    <property type="molecule type" value="Genomic_DNA"/>
</dbReference>
<dbReference type="AlphaFoldDB" id="B1FBB5"/>
<gene>
    <name evidence="1" type="ORF">BamIOP4010DRAFT_1324</name>
</gene>
<organism evidence="1 2">
    <name type="scientific">Burkholderia ambifaria IOP40-10</name>
    <dbReference type="NCBI Taxonomy" id="396596"/>
    <lineage>
        <taxon>Bacteria</taxon>
        <taxon>Pseudomonadati</taxon>
        <taxon>Pseudomonadota</taxon>
        <taxon>Betaproteobacteria</taxon>
        <taxon>Burkholderiales</taxon>
        <taxon>Burkholderiaceae</taxon>
        <taxon>Burkholderia</taxon>
        <taxon>Burkholderia cepacia complex</taxon>
    </lineage>
</organism>
<comment type="caution">
    <text evidence="1">The sequence shown here is derived from an EMBL/GenBank/DDBJ whole genome shotgun (WGS) entry which is preliminary data.</text>
</comment>
<reference evidence="1 2" key="1">
    <citation type="submission" date="2008-03" db="EMBL/GenBank/DDBJ databases">
        <title>Sequencing of the draft genome and assembly of Burkholderia ambifaria IOP40-10.</title>
        <authorList>
            <consortium name="US DOE Joint Genome Institute (JGI-PGF)"/>
            <person name="Copeland A."/>
            <person name="Lucas S."/>
            <person name="Lapidus A."/>
            <person name="Glavina del Rio T."/>
            <person name="Dalin E."/>
            <person name="Tice H."/>
            <person name="Bruce D."/>
            <person name="Goodwin L."/>
            <person name="Pitluck S."/>
            <person name="Larimer F."/>
            <person name="Land M.L."/>
            <person name="Hauser L."/>
            <person name="Tiedje J."/>
            <person name="Richardson P."/>
        </authorList>
    </citation>
    <scope>NUCLEOTIDE SEQUENCE [LARGE SCALE GENOMIC DNA]</scope>
    <source>
        <strain evidence="1 2">IOP40-10</strain>
    </source>
</reference>
<name>B1FBB5_9BURK</name>
<dbReference type="Proteomes" id="UP000005463">
    <property type="component" value="Unassembled WGS sequence"/>
</dbReference>
<proteinExistence type="predicted"/>
<sequence>MTRGRLERAAVRLLQVTHLHTLDGDHGVDLTDRRLCVGRYSALEIAA</sequence>
<evidence type="ECO:0000313" key="2">
    <source>
        <dbReference type="Proteomes" id="UP000005463"/>
    </source>
</evidence>
<dbReference type="PATRIC" id="fig|396596.7.peg.6636"/>
<evidence type="ECO:0000313" key="1">
    <source>
        <dbReference type="EMBL" id="EDT05197.1"/>
    </source>
</evidence>
<protein>
    <submittedName>
        <fullName evidence="1">Uncharacterized protein</fullName>
    </submittedName>
</protein>